<gene>
    <name evidence="1" type="ORF">SAMN05920897_1079</name>
</gene>
<reference evidence="1 2" key="1">
    <citation type="submission" date="2017-01" db="EMBL/GenBank/DDBJ databases">
        <authorList>
            <person name="Mah S.A."/>
            <person name="Swanson W.J."/>
            <person name="Moy G.W."/>
            <person name="Vacquier V.D."/>
        </authorList>
    </citation>
    <scope>NUCLEOTIDE SEQUENCE [LARGE SCALE GENOMIC DNA]</scope>
    <source>
        <strain evidence="1 2">ASpG1</strain>
    </source>
</reference>
<dbReference type="AlphaFoldDB" id="A0A1N6RTE2"/>
<protein>
    <submittedName>
        <fullName evidence="1">Uncharacterized protein</fullName>
    </submittedName>
</protein>
<evidence type="ECO:0000313" key="1">
    <source>
        <dbReference type="EMBL" id="SIQ31992.1"/>
    </source>
</evidence>
<sequence length="70" mass="7583">MAFTRLAQVELGVDCPQSKLMNDSPHPLAGHMPICTLQLPGNLAVAVECFLTKHCQNELQILKIGVTTPV</sequence>
<organism evidence="1 2">
    <name type="scientific">Alkalispirochaeta americana</name>
    <dbReference type="NCBI Taxonomy" id="159291"/>
    <lineage>
        <taxon>Bacteria</taxon>
        <taxon>Pseudomonadati</taxon>
        <taxon>Spirochaetota</taxon>
        <taxon>Spirochaetia</taxon>
        <taxon>Spirochaetales</taxon>
        <taxon>Spirochaetaceae</taxon>
        <taxon>Alkalispirochaeta</taxon>
    </lineage>
</organism>
<name>A0A1N6RTE2_9SPIO</name>
<dbReference type="EMBL" id="FTMS01000007">
    <property type="protein sequence ID" value="SIQ31992.1"/>
    <property type="molecule type" value="Genomic_DNA"/>
</dbReference>
<keyword evidence="2" id="KW-1185">Reference proteome</keyword>
<proteinExistence type="predicted"/>
<dbReference type="STRING" id="159291.SAMN05920897_1079"/>
<accession>A0A1N6RTE2</accession>
<evidence type="ECO:0000313" key="2">
    <source>
        <dbReference type="Proteomes" id="UP000186400"/>
    </source>
</evidence>
<dbReference type="Proteomes" id="UP000186400">
    <property type="component" value="Unassembled WGS sequence"/>
</dbReference>